<keyword evidence="3" id="KW-1185">Reference proteome</keyword>
<evidence type="ECO:0000256" key="1">
    <source>
        <dbReference type="SAM" id="MobiDB-lite"/>
    </source>
</evidence>
<feature type="region of interest" description="Disordered" evidence="1">
    <location>
        <begin position="159"/>
        <end position="182"/>
    </location>
</feature>
<organism evidence="2 3">
    <name type="scientific">Acanthoscelides obtectus</name>
    <name type="common">Bean weevil</name>
    <name type="synonym">Bruchus obtectus</name>
    <dbReference type="NCBI Taxonomy" id="200917"/>
    <lineage>
        <taxon>Eukaryota</taxon>
        <taxon>Metazoa</taxon>
        <taxon>Ecdysozoa</taxon>
        <taxon>Arthropoda</taxon>
        <taxon>Hexapoda</taxon>
        <taxon>Insecta</taxon>
        <taxon>Pterygota</taxon>
        <taxon>Neoptera</taxon>
        <taxon>Endopterygota</taxon>
        <taxon>Coleoptera</taxon>
        <taxon>Polyphaga</taxon>
        <taxon>Cucujiformia</taxon>
        <taxon>Chrysomeloidea</taxon>
        <taxon>Chrysomelidae</taxon>
        <taxon>Bruchinae</taxon>
        <taxon>Bruchini</taxon>
        <taxon>Acanthoscelides</taxon>
    </lineage>
</organism>
<proteinExistence type="predicted"/>
<evidence type="ECO:0000313" key="3">
    <source>
        <dbReference type="Proteomes" id="UP001152888"/>
    </source>
</evidence>
<dbReference type="OrthoDB" id="248923at2759"/>
<dbReference type="Proteomes" id="UP001152888">
    <property type="component" value="Unassembled WGS sequence"/>
</dbReference>
<comment type="caution">
    <text evidence="2">The sequence shown here is derived from an EMBL/GenBank/DDBJ whole genome shotgun (WGS) entry which is preliminary data.</text>
</comment>
<accession>A0A9P0M0M4</accession>
<evidence type="ECO:0000313" key="2">
    <source>
        <dbReference type="EMBL" id="CAH2005307.1"/>
    </source>
</evidence>
<protein>
    <submittedName>
        <fullName evidence="2">Uncharacterized protein</fullName>
    </submittedName>
</protein>
<dbReference type="EMBL" id="CAKOFQ010007633">
    <property type="protein sequence ID" value="CAH2005307.1"/>
    <property type="molecule type" value="Genomic_DNA"/>
</dbReference>
<name>A0A9P0M0M4_ACAOB</name>
<gene>
    <name evidence="2" type="ORF">ACAOBT_LOCUS28464</name>
</gene>
<sequence length="259" mass="29928">MMFSVGSIDQTTLNMPDKKILKTLDQLKHRELTLRLREEILNQREQKLAELEMKITLRAKMMEEMYHQAEIYLKHCHQYYKKQQQVMNRKTKPKPSYEDLDATYVSCGDSVVQETATTSKKLDVGSIMKPQNFTRTLSERRIRFKGHSPLKELDFNRKKLAPTGKLPRKSPNKVSKALGSGTSEGWVTCSEEGIEYVGDGSRQKGDETMGSKASNTRRSIIWTQEGTRRAFQLLKIMNNMQKENVQPRSRSTSLKHTQL</sequence>
<dbReference type="AlphaFoldDB" id="A0A9P0M0M4"/>
<reference evidence="2" key="1">
    <citation type="submission" date="2022-03" db="EMBL/GenBank/DDBJ databases">
        <authorList>
            <person name="Sayadi A."/>
        </authorList>
    </citation>
    <scope>NUCLEOTIDE SEQUENCE</scope>
</reference>